<feature type="active site" description="O-(3'-phospho-DNA)-tyrosine intermediate" evidence="9">
    <location>
        <position position="296"/>
    </location>
</feature>
<dbReference type="GO" id="GO:0005737">
    <property type="term" value="C:cytoplasm"/>
    <property type="evidence" value="ECO:0007669"/>
    <property type="project" value="UniProtKB-SubCell"/>
</dbReference>
<dbReference type="Proteomes" id="UP000186098">
    <property type="component" value="Unassembled WGS sequence"/>
</dbReference>
<dbReference type="GO" id="GO:0009037">
    <property type="term" value="F:tyrosine-based site-specific recombinase activity"/>
    <property type="evidence" value="ECO:0007669"/>
    <property type="project" value="UniProtKB-UniRule"/>
</dbReference>
<evidence type="ECO:0000256" key="4">
    <source>
        <dbReference type="ARBA" id="ARBA00022829"/>
    </source>
</evidence>
<dbReference type="Gene3D" id="1.10.150.130">
    <property type="match status" value="1"/>
</dbReference>
<dbReference type="EMBL" id="FTOM01000002">
    <property type="protein sequence ID" value="SIS66526.1"/>
    <property type="molecule type" value="Genomic_DNA"/>
</dbReference>
<dbReference type="GO" id="GO:0007059">
    <property type="term" value="P:chromosome segregation"/>
    <property type="evidence" value="ECO:0007669"/>
    <property type="project" value="UniProtKB-UniRule"/>
</dbReference>
<keyword evidence="6 9" id="KW-0238">DNA-binding</keyword>
<keyword evidence="7 9" id="KW-0233">DNA recombination</keyword>
<dbReference type="PROSITE" id="PS51900">
    <property type="entry name" value="CB"/>
    <property type="match status" value="1"/>
</dbReference>
<comment type="subcellular location">
    <subcellularLocation>
        <location evidence="1 9">Cytoplasm</location>
    </subcellularLocation>
</comment>
<feature type="active site" evidence="9">
    <location>
        <position position="287"/>
    </location>
</feature>
<dbReference type="InterPro" id="IPR023009">
    <property type="entry name" value="Tyrosine_recombinase_XerC/XerD"/>
</dbReference>
<dbReference type="CDD" id="cd00798">
    <property type="entry name" value="INT_XerDC_C"/>
    <property type="match status" value="1"/>
</dbReference>
<evidence type="ECO:0000256" key="6">
    <source>
        <dbReference type="ARBA" id="ARBA00023125"/>
    </source>
</evidence>
<feature type="active site" evidence="9">
    <location>
        <position position="261"/>
    </location>
</feature>
<dbReference type="InterPro" id="IPR011010">
    <property type="entry name" value="DNA_brk_join_enz"/>
</dbReference>
<feature type="domain" description="Core-binding (CB)" evidence="11">
    <location>
        <begin position="15"/>
        <end position="106"/>
    </location>
</feature>
<organism evidence="12 13">
    <name type="scientific">Phaeovulum vinaykumarii</name>
    <dbReference type="NCBI Taxonomy" id="407234"/>
    <lineage>
        <taxon>Bacteria</taxon>
        <taxon>Pseudomonadati</taxon>
        <taxon>Pseudomonadota</taxon>
        <taxon>Alphaproteobacteria</taxon>
        <taxon>Rhodobacterales</taxon>
        <taxon>Paracoccaceae</taxon>
        <taxon>Phaeovulum</taxon>
    </lineage>
</organism>
<comment type="similarity">
    <text evidence="9">Belongs to the 'phage' integrase family. XerC subfamily.</text>
</comment>
<dbReference type="GO" id="GO:0051301">
    <property type="term" value="P:cell division"/>
    <property type="evidence" value="ECO:0007669"/>
    <property type="project" value="UniProtKB-KW"/>
</dbReference>
<dbReference type="InterPro" id="IPR050090">
    <property type="entry name" value="Tyrosine_recombinase_XerCD"/>
</dbReference>
<evidence type="ECO:0000259" key="11">
    <source>
        <dbReference type="PROSITE" id="PS51900"/>
    </source>
</evidence>
<keyword evidence="3 9" id="KW-0132">Cell division</keyword>
<dbReference type="InterPro" id="IPR013762">
    <property type="entry name" value="Integrase-like_cat_sf"/>
</dbReference>
<evidence type="ECO:0000256" key="7">
    <source>
        <dbReference type="ARBA" id="ARBA00023172"/>
    </source>
</evidence>
<dbReference type="PANTHER" id="PTHR30349:SF90">
    <property type="entry name" value="TYROSINE RECOMBINASE XERD"/>
    <property type="match status" value="1"/>
</dbReference>
<name>A0A1N7KYF6_9RHOB</name>
<dbReference type="HAMAP" id="MF_01808">
    <property type="entry name" value="Recomb_XerC_XerD"/>
    <property type="match status" value="1"/>
</dbReference>
<evidence type="ECO:0000256" key="5">
    <source>
        <dbReference type="ARBA" id="ARBA00022908"/>
    </source>
</evidence>
<dbReference type="STRING" id="407234.SAMN05421795_102303"/>
<evidence type="ECO:0000256" key="9">
    <source>
        <dbReference type="HAMAP-Rule" id="MF_01808"/>
    </source>
</evidence>
<dbReference type="GO" id="GO:0003677">
    <property type="term" value="F:DNA binding"/>
    <property type="evidence" value="ECO:0007669"/>
    <property type="project" value="UniProtKB-UniRule"/>
</dbReference>
<gene>
    <name evidence="9" type="primary">xerC</name>
    <name evidence="12" type="ORF">SAMN05421795_102303</name>
</gene>
<accession>A0A1N7KYF6</accession>
<feature type="domain" description="Tyr recombinase" evidence="10">
    <location>
        <begin position="127"/>
        <end position="309"/>
    </location>
</feature>
<dbReference type="PROSITE" id="PS51898">
    <property type="entry name" value="TYR_RECOMBINASE"/>
    <property type="match status" value="1"/>
</dbReference>
<dbReference type="Pfam" id="PF00589">
    <property type="entry name" value="Phage_integrase"/>
    <property type="match status" value="1"/>
</dbReference>
<feature type="active site" evidence="9">
    <location>
        <position position="193"/>
    </location>
</feature>
<evidence type="ECO:0000256" key="1">
    <source>
        <dbReference type="ARBA" id="ARBA00004496"/>
    </source>
</evidence>
<evidence type="ECO:0000256" key="2">
    <source>
        <dbReference type="ARBA" id="ARBA00022490"/>
    </source>
</evidence>
<reference evidence="13" key="1">
    <citation type="submission" date="2017-01" db="EMBL/GenBank/DDBJ databases">
        <authorList>
            <person name="Varghese N."/>
            <person name="Submissions S."/>
        </authorList>
    </citation>
    <scope>NUCLEOTIDE SEQUENCE [LARGE SCALE GENOMIC DNA]</scope>
    <source>
        <strain evidence="13">DSM 18714</strain>
    </source>
</reference>
<dbReference type="Pfam" id="PF02899">
    <property type="entry name" value="Phage_int_SAM_1"/>
    <property type="match status" value="1"/>
</dbReference>
<dbReference type="SUPFAM" id="SSF47823">
    <property type="entry name" value="lambda integrase-like, N-terminal domain"/>
    <property type="match status" value="1"/>
</dbReference>
<keyword evidence="8 9" id="KW-0131">Cell cycle</keyword>
<evidence type="ECO:0000256" key="3">
    <source>
        <dbReference type="ARBA" id="ARBA00022618"/>
    </source>
</evidence>
<sequence>MAGLNAPKGGGAFSPAAADALARWCDETRALDGASGHTITAYRADVAAFLGFLTQYHAEPVGMARLAALSPADMRAFLAAEHGRGLSPRSMARRLSAVKSFIRWLADREGFDPTHVLSARAPRHRRGLPRPLSPEAAREVIAQAGALSDTPWIAARDTAVVVLLYGCGLRISEALGLRRNQAPLGSALRILGKGGKERLVPVLPAARAAVDRYLALCPMDLPADGALFRGARGGPLNPRQIARVMEQARAGLGLPASATPHALRHSFATHLLASGGDLRAIQELLGHASLSTTQGYTAVDTTRLMQVYESAHPRAQLPAKG</sequence>
<comment type="subunit">
    <text evidence="9">Forms a cyclic heterotetrameric complex composed of two molecules of XerC and two molecules of XerD.</text>
</comment>
<keyword evidence="13" id="KW-1185">Reference proteome</keyword>
<dbReference type="SUPFAM" id="SSF56349">
    <property type="entry name" value="DNA breaking-rejoining enzymes"/>
    <property type="match status" value="1"/>
</dbReference>
<dbReference type="InterPro" id="IPR002104">
    <property type="entry name" value="Integrase_catalytic"/>
</dbReference>
<dbReference type="PANTHER" id="PTHR30349">
    <property type="entry name" value="PHAGE INTEGRASE-RELATED"/>
    <property type="match status" value="1"/>
</dbReference>
<proteinExistence type="inferred from homology"/>
<evidence type="ECO:0000259" key="10">
    <source>
        <dbReference type="PROSITE" id="PS51898"/>
    </source>
</evidence>
<feature type="active site" evidence="9">
    <location>
        <position position="264"/>
    </location>
</feature>
<dbReference type="InterPro" id="IPR010998">
    <property type="entry name" value="Integrase_recombinase_N"/>
</dbReference>
<evidence type="ECO:0000313" key="12">
    <source>
        <dbReference type="EMBL" id="SIS66526.1"/>
    </source>
</evidence>
<evidence type="ECO:0000256" key="8">
    <source>
        <dbReference type="ARBA" id="ARBA00023306"/>
    </source>
</evidence>
<keyword evidence="5 9" id="KW-0229">DNA integration</keyword>
<comment type="function">
    <text evidence="9">Site-specific tyrosine recombinase, which acts by catalyzing the cutting and rejoining of the recombining DNA molecules. The XerC-XerD complex is essential to convert dimers of the bacterial chromosome into monomers to permit their segregation at cell division. It also contributes to the segregational stability of plasmids.</text>
</comment>
<dbReference type="GO" id="GO:0006313">
    <property type="term" value="P:DNA transposition"/>
    <property type="evidence" value="ECO:0007669"/>
    <property type="project" value="UniProtKB-UniRule"/>
</dbReference>
<feature type="active site" evidence="9">
    <location>
        <position position="170"/>
    </location>
</feature>
<dbReference type="InterPro" id="IPR004107">
    <property type="entry name" value="Integrase_SAM-like_N"/>
</dbReference>
<keyword evidence="2 9" id="KW-0963">Cytoplasm</keyword>
<evidence type="ECO:0000313" key="13">
    <source>
        <dbReference type="Proteomes" id="UP000186098"/>
    </source>
</evidence>
<dbReference type="Gene3D" id="1.10.443.10">
    <property type="entry name" value="Intergrase catalytic core"/>
    <property type="match status" value="1"/>
</dbReference>
<keyword evidence="4 9" id="KW-0159">Chromosome partition</keyword>
<protein>
    <recommendedName>
        <fullName evidence="9">Tyrosine recombinase XerC</fullName>
    </recommendedName>
</protein>
<dbReference type="AlphaFoldDB" id="A0A1N7KYF6"/>
<dbReference type="InterPro" id="IPR044068">
    <property type="entry name" value="CB"/>
</dbReference>